<gene>
    <name evidence="1" type="ORF">MEA186_13177</name>
</gene>
<name>G6Y9L3_9HYPH</name>
<dbReference type="AlphaFoldDB" id="G6Y9L3"/>
<reference evidence="1 2" key="1">
    <citation type="journal article" date="2012" name="J. Bacteriol.">
        <title>Draft Genome Sequence of Plant Growth-Promoting Rhizobium Mesorhizobium amorphae, Isolated from Zinc-Lead Mine Tailings.</title>
        <authorList>
            <person name="Hao X."/>
            <person name="Lin Y."/>
            <person name="Johnstone L."/>
            <person name="Baltrus D.A."/>
            <person name="Miller S.J."/>
            <person name="Wei G."/>
            <person name="Rensing C."/>
        </authorList>
    </citation>
    <scope>NUCLEOTIDE SEQUENCE [LARGE SCALE GENOMIC DNA]</scope>
    <source>
        <strain evidence="1 2">CCNWGS0123</strain>
    </source>
</reference>
<dbReference type="EMBL" id="AGSN01000103">
    <property type="protein sequence ID" value="EHH11560.1"/>
    <property type="molecule type" value="Genomic_DNA"/>
</dbReference>
<proteinExistence type="predicted"/>
<protein>
    <submittedName>
        <fullName evidence="1">Uncharacterized protein</fullName>
    </submittedName>
</protein>
<dbReference type="Proteomes" id="UP000002949">
    <property type="component" value="Unassembled WGS sequence"/>
</dbReference>
<accession>G6Y9L3</accession>
<evidence type="ECO:0000313" key="1">
    <source>
        <dbReference type="EMBL" id="EHH11560.1"/>
    </source>
</evidence>
<sequence length="57" mass="6542">MRCKEQIVEDFFSGFHPAISKQRSTKNGLIVSQILQLVQIISENPVELVRSERLQAE</sequence>
<organism evidence="1 2">
    <name type="scientific">Mesorhizobium amorphae CCNWGS0123</name>
    <dbReference type="NCBI Taxonomy" id="1082933"/>
    <lineage>
        <taxon>Bacteria</taxon>
        <taxon>Pseudomonadati</taxon>
        <taxon>Pseudomonadota</taxon>
        <taxon>Alphaproteobacteria</taxon>
        <taxon>Hyphomicrobiales</taxon>
        <taxon>Phyllobacteriaceae</taxon>
        <taxon>Mesorhizobium</taxon>
    </lineage>
</organism>
<keyword evidence="2" id="KW-1185">Reference proteome</keyword>
<evidence type="ECO:0000313" key="2">
    <source>
        <dbReference type="Proteomes" id="UP000002949"/>
    </source>
</evidence>